<dbReference type="Pfam" id="PF00717">
    <property type="entry name" value="Peptidase_S24"/>
    <property type="match status" value="1"/>
</dbReference>
<evidence type="ECO:0000256" key="2">
    <source>
        <dbReference type="ARBA" id="ARBA00022491"/>
    </source>
</evidence>
<keyword evidence="5 13" id="KW-0378">Hydrolase</keyword>
<evidence type="ECO:0000256" key="3">
    <source>
        <dbReference type="ARBA" id="ARBA00022705"/>
    </source>
</evidence>
<evidence type="ECO:0000256" key="1">
    <source>
        <dbReference type="ARBA" id="ARBA00007484"/>
    </source>
</evidence>
<keyword evidence="3" id="KW-0235">DNA replication</keyword>
<dbReference type="InterPro" id="IPR050077">
    <property type="entry name" value="LexA_repressor"/>
</dbReference>
<evidence type="ECO:0000256" key="11">
    <source>
        <dbReference type="ARBA" id="ARBA00023236"/>
    </source>
</evidence>
<feature type="domain" description="Peptidase S24/S26A/S26B/S26C" evidence="12">
    <location>
        <begin position="34"/>
        <end position="146"/>
    </location>
</feature>
<evidence type="ECO:0000256" key="6">
    <source>
        <dbReference type="ARBA" id="ARBA00022813"/>
    </source>
</evidence>
<keyword evidence="11" id="KW-0742">SOS response</keyword>
<dbReference type="GO" id="GO:0003677">
    <property type="term" value="F:DNA binding"/>
    <property type="evidence" value="ECO:0007669"/>
    <property type="project" value="UniProtKB-KW"/>
</dbReference>
<dbReference type="NCBIfam" id="TIGR00498">
    <property type="entry name" value="lexA"/>
    <property type="match status" value="1"/>
</dbReference>
<dbReference type="FunFam" id="2.10.109.10:FF:000001">
    <property type="entry name" value="LexA repressor"/>
    <property type="match status" value="1"/>
</dbReference>
<dbReference type="PRINTS" id="PR00726">
    <property type="entry name" value="LEXASERPTASE"/>
</dbReference>
<keyword evidence="10" id="KW-0234">DNA repair</keyword>
<keyword evidence="13" id="KW-0645">Protease</keyword>
<dbReference type="InterPro" id="IPR015927">
    <property type="entry name" value="Peptidase_S24_S26A/B/C"/>
</dbReference>
<dbReference type="EMBL" id="UOFG01000273">
    <property type="protein sequence ID" value="VAW66398.1"/>
    <property type="molecule type" value="Genomic_DNA"/>
</dbReference>
<reference evidence="13" key="1">
    <citation type="submission" date="2018-06" db="EMBL/GenBank/DDBJ databases">
        <authorList>
            <person name="Zhirakovskaya E."/>
        </authorList>
    </citation>
    <scope>NUCLEOTIDE SEQUENCE</scope>
</reference>
<evidence type="ECO:0000256" key="4">
    <source>
        <dbReference type="ARBA" id="ARBA00022763"/>
    </source>
</evidence>
<dbReference type="GO" id="GO:0045892">
    <property type="term" value="P:negative regulation of DNA-templated transcription"/>
    <property type="evidence" value="ECO:0007669"/>
    <property type="project" value="InterPro"/>
</dbReference>
<organism evidence="13">
    <name type="scientific">hydrothermal vent metagenome</name>
    <dbReference type="NCBI Taxonomy" id="652676"/>
    <lineage>
        <taxon>unclassified sequences</taxon>
        <taxon>metagenomes</taxon>
        <taxon>ecological metagenomes</taxon>
    </lineage>
</organism>
<keyword evidence="8" id="KW-0238">DNA-binding</keyword>
<evidence type="ECO:0000256" key="5">
    <source>
        <dbReference type="ARBA" id="ARBA00022801"/>
    </source>
</evidence>
<dbReference type="GO" id="GO:0006260">
    <property type="term" value="P:DNA replication"/>
    <property type="evidence" value="ECO:0007669"/>
    <property type="project" value="UniProtKB-KW"/>
</dbReference>
<comment type="similarity">
    <text evidence="1">Belongs to the peptidase S24 family.</text>
</comment>
<dbReference type="PANTHER" id="PTHR33516:SF2">
    <property type="entry name" value="LEXA REPRESSOR-RELATED"/>
    <property type="match status" value="1"/>
</dbReference>
<dbReference type="InterPro" id="IPR006197">
    <property type="entry name" value="Peptidase_S24_LexA"/>
</dbReference>
<dbReference type="GO" id="GO:0009432">
    <property type="term" value="P:SOS response"/>
    <property type="evidence" value="ECO:0007669"/>
    <property type="project" value="UniProtKB-KW"/>
</dbReference>
<dbReference type="AlphaFoldDB" id="A0A3B0XDL5"/>
<dbReference type="CDD" id="cd06529">
    <property type="entry name" value="S24_LexA-like"/>
    <property type="match status" value="1"/>
</dbReference>
<evidence type="ECO:0000313" key="13">
    <source>
        <dbReference type="EMBL" id="VAW66398.1"/>
    </source>
</evidence>
<accession>A0A3B0XDL5</accession>
<evidence type="ECO:0000256" key="10">
    <source>
        <dbReference type="ARBA" id="ARBA00023204"/>
    </source>
</evidence>
<dbReference type="SUPFAM" id="SSF51306">
    <property type="entry name" value="LexA/Signal peptidase"/>
    <property type="match status" value="1"/>
</dbReference>
<sequence>MSHISMLLPKHRHPIWPAALAESDIESTDMVEIPLLGNITAGQPIERIETTDRVKVPASMVRKNTYALKVQGHSMIDDNIQDGDIIVIEKRLTAENGQSVVALINNEQVTLKKFYIEADGIRLQPANQDMEPIILKNEEVQVLGIVSGVIRNF</sequence>
<dbReference type="Gene3D" id="2.10.109.10">
    <property type="entry name" value="Umud Fragment, subunit A"/>
    <property type="match status" value="1"/>
</dbReference>
<gene>
    <name evidence="13" type="ORF">MNBD_GAMMA11-3331</name>
</gene>
<dbReference type="GO" id="GO:0006508">
    <property type="term" value="P:proteolysis"/>
    <property type="evidence" value="ECO:0007669"/>
    <property type="project" value="UniProtKB-KW"/>
</dbReference>
<dbReference type="EC" id="3.4.21.88" evidence="13"/>
<name>A0A3B0XDL5_9ZZZZ</name>
<proteinExistence type="inferred from homology"/>
<keyword evidence="2" id="KW-0678">Repressor</keyword>
<evidence type="ECO:0000256" key="8">
    <source>
        <dbReference type="ARBA" id="ARBA00023125"/>
    </source>
</evidence>
<keyword evidence="7" id="KW-0805">Transcription regulation</keyword>
<dbReference type="PANTHER" id="PTHR33516">
    <property type="entry name" value="LEXA REPRESSOR"/>
    <property type="match status" value="1"/>
</dbReference>
<keyword evidence="9" id="KW-0804">Transcription</keyword>
<keyword evidence="6" id="KW-0068">Autocatalytic cleavage</keyword>
<evidence type="ECO:0000256" key="7">
    <source>
        <dbReference type="ARBA" id="ARBA00023015"/>
    </source>
</evidence>
<protein>
    <submittedName>
        <fullName evidence="13">SOS-response repressor and protease LexA</fullName>
        <ecNumber evidence="13">3.4.21.88</ecNumber>
    </submittedName>
</protein>
<evidence type="ECO:0000256" key="9">
    <source>
        <dbReference type="ARBA" id="ARBA00023163"/>
    </source>
</evidence>
<dbReference type="InterPro" id="IPR006200">
    <property type="entry name" value="LexA"/>
</dbReference>
<evidence type="ECO:0000259" key="12">
    <source>
        <dbReference type="Pfam" id="PF00717"/>
    </source>
</evidence>
<dbReference type="GO" id="GO:0006281">
    <property type="term" value="P:DNA repair"/>
    <property type="evidence" value="ECO:0007669"/>
    <property type="project" value="UniProtKB-KW"/>
</dbReference>
<dbReference type="InterPro" id="IPR036286">
    <property type="entry name" value="LexA/Signal_pep-like_sf"/>
</dbReference>
<dbReference type="GO" id="GO:0004252">
    <property type="term" value="F:serine-type endopeptidase activity"/>
    <property type="evidence" value="ECO:0007669"/>
    <property type="project" value="UniProtKB-EC"/>
</dbReference>
<dbReference type="InterPro" id="IPR039418">
    <property type="entry name" value="LexA-like"/>
</dbReference>
<keyword evidence="4" id="KW-0227">DNA damage</keyword>